<dbReference type="AlphaFoldDB" id="A0A835YIJ2"/>
<dbReference type="EMBL" id="JAFCMP010000554">
    <property type="protein sequence ID" value="KAG5175093.1"/>
    <property type="molecule type" value="Genomic_DNA"/>
</dbReference>
<organism evidence="1 2">
    <name type="scientific">Tribonema minus</name>
    <dbReference type="NCBI Taxonomy" id="303371"/>
    <lineage>
        <taxon>Eukaryota</taxon>
        <taxon>Sar</taxon>
        <taxon>Stramenopiles</taxon>
        <taxon>Ochrophyta</taxon>
        <taxon>PX clade</taxon>
        <taxon>Xanthophyceae</taxon>
        <taxon>Tribonematales</taxon>
        <taxon>Tribonemataceae</taxon>
        <taxon>Tribonema</taxon>
    </lineage>
</organism>
<comment type="caution">
    <text evidence="1">The sequence shown here is derived from an EMBL/GenBank/DDBJ whole genome shotgun (WGS) entry which is preliminary data.</text>
</comment>
<accession>A0A835YIJ2</accession>
<proteinExistence type="predicted"/>
<protein>
    <submittedName>
        <fullName evidence="1">Uncharacterized protein</fullName>
    </submittedName>
</protein>
<reference evidence="1" key="1">
    <citation type="submission" date="2021-02" db="EMBL/GenBank/DDBJ databases">
        <title>First Annotated Genome of the Yellow-green Alga Tribonema minus.</title>
        <authorList>
            <person name="Mahan K.M."/>
        </authorList>
    </citation>
    <scope>NUCLEOTIDE SEQUENCE</scope>
    <source>
        <strain evidence="1">UTEX B ZZ1240</strain>
    </source>
</reference>
<sequence length="458" mass="47551">MTSPPPSPPLTLLCASAALYRAGNWLDAINTMACSDSAGTVTTLFLRAGGENGSPATFASVQGFNGASASFTLGFEQKLFVSRFYLTANAFTSNFGKYGAEGDTGRQVTCPGAQKIVGLRYAVTFIESGDAYVAGFGESRWLCLRAKRAVHTYGGVHDARSFIRHFPTSLMLTISTARSVAAGIVCGDGVGAVVDLGPQTRPTAIVSTVCPPRHAVTAVTLLSGDELDTIVDLTCTLRDPGGAQGSSVVLPVRVNNAFAVPPDTSGTDAPTPVPTATPTMSPDAILQVQPFQRLFKFKFAPLSRPPGPLCNHFNNACPRHTLSPQVVVTGRDGLPFNGASAGRCSVAVPQGMTTVASNFTLTVDSFATTTASFGLIAAAETSTTCPPQQVFIGLRTLIIRGSPPPDSTVSPLYVSSIGVGTASVVATPVPRCDAWRDGCTGRIPSAVTGTTEGARIQR</sequence>
<evidence type="ECO:0000313" key="1">
    <source>
        <dbReference type="EMBL" id="KAG5175093.1"/>
    </source>
</evidence>
<name>A0A835YIJ2_9STRA</name>
<evidence type="ECO:0000313" key="2">
    <source>
        <dbReference type="Proteomes" id="UP000664859"/>
    </source>
</evidence>
<gene>
    <name evidence="1" type="ORF">JKP88DRAFT_250411</name>
</gene>
<keyword evidence="2" id="KW-1185">Reference proteome</keyword>
<dbReference type="Proteomes" id="UP000664859">
    <property type="component" value="Unassembled WGS sequence"/>
</dbReference>